<organism evidence="6 7">
    <name type="scientific">Eumeta variegata</name>
    <name type="common">Bagworm moth</name>
    <name type="synonym">Eumeta japonica</name>
    <dbReference type="NCBI Taxonomy" id="151549"/>
    <lineage>
        <taxon>Eukaryota</taxon>
        <taxon>Metazoa</taxon>
        <taxon>Ecdysozoa</taxon>
        <taxon>Arthropoda</taxon>
        <taxon>Hexapoda</taxon>
        <taxon>Insecta</taxon>
        <taxon>Pterygota</taxon>
        <taxon>Neoptera</taxon>
        <taxon>Endopterygota</taxon>
        <taxon>Lepidoptera</taxon>
        <taxon>Glossata</taxon>
        <taxon>Ditrysia</taxon>
        <taxon>Tineoidea</taxon>
        <taxon>Psychidae</taxon>
        <taxon>Oiketicinae</taxon>
        <taxon>Eumeta</taxon>
    </lineage>
</organism>
<evidence type="ECO:0000256" key="1">
    <source>
        <dbReference type="ARBA" id="ARBA00022729"/>
    </source>
</evidence>
<dbReference type="InterPro" id="IPR032104">
    <property type="entry name" value="Spaetzle"/>
</dbReference>
<evidence type="ECO:0000256" key="2">
    <source>
        <dbReference type="ARBA" id="ARBA00023157"/>
    </source>
</evidence>
<dbReference type="GO" id="GO:0008083">
    <property type="term" value="F:growth factor activity"/>
    <property type="evidence" value="ECO:0007669"/>
    <property type="project" value="TreeGrafter"/>
</dbReference>
<proteinExistence type="predicted"/>
<dbReference type="Proteomes" id="UP000299102">
    <property type="component" value="Unassembled WGS sequence"/>
</dbReference>
<dbReference type="Gene3D" id="2.10.90.10">
    <property type="entry name" value="Cystine-knot cytokines"/>
    <property type="match status" value="1"/>
</dbReference>
<feature type="domain" description="Spaetzle" evidence="5">
    <location>
        <begin position="28"/>
        <end position="100"/>
    </location>
</feature>
<keyword evidence="7" id="KW-1185">Reference proteome</keyword>
<dbReference type="OrthoDB" id="7933576at2759"/>
<gene>
    <name evidence="6" type="primary">spz5</name>
    <name evidence="6" type="ORF">EVAR_5643_1</name>
</gene>
<dbReference type="GO" id="GO:0005121">
    <property type="term" value="F:Toll binding"/>
    <property type="evidence" value="ECO:0007669"/>
    <property type="project" value="TreeGrafter"/>
</dbReference>
<name>A0A4C1TA24_EUMVA</name>
<dbReference type="AlphaFoldDB" id="A0A4C1TA24"/>
<dbReference type="SUPFAM" id="SSF57501">
    <property type="entry name" value="Cystine-knot cytokines"/>
    <property type="match status" value="1"/>
</dbReference>
<comment type="caution">
    <text evidence="6">The sequence shown here is derived from an EMBL/GenBank/DDBJ whole genome shotgun (WGS) entry which is preliminary data.</text>
</comment>
<keyword evidence="3" id="KW-0325">Glycoprotein</keyword>
<dbReference type="InterPro" id="IPR052444">
    <property type="entry name" value="Spz/Toll_ligand-like"/>
</dbReference>
<dbReference type="PANTHER" id="PTHR23199:SF16">
    <property type="entry name" value="PROTEIN SPAETZLE 5"/>
    <property type="match status" value="1"/>
</dbReference>
<accession>A0A4C1TA24</accession>
<keyword evidence="1" id="KW-0732">Signal</keyword>
<protein>
    <submittedName>
        <fullName evidence="6">Protein spaetzle 5</fullName>
    </submittedName>
</protein>
<dbReference type="GO" id="GO:0045087">
    <property type="term" value="P:innate immune response"/>
    <property type="evidence" value="ECO:0007669"/>
    <property type="project" value="TreeGrafter"/>
</dbReference>
<dbReference type="GO" id="GO:0005615">
    <property type="term" value="C:extracellular space"/>
    <property type="evidence" value="ECO:0007669"/>
    <property type="project" value="UniProtKB-ARBA"/>
</dbReference>
<dbReference type="STRING" id="151549.A0A4C1TA24"/>
<sequence length="169" mass="19088">MLVNTSGPHSAETAAERQRRQLPPGQEELCGVRTEFITPRAALNNRGNWKYVVNMPENMTQLVRAEICTTTQCSGICSLPDGYTSRCEQKYIQKRLIGRHGNAGGGPRRGTQKAQLENARHQNRRCAYGVRPFECTLRLQLRRCAPALHRCVERGWRGKEGAVIDITHF</sequence>
<dbReference type="PANTHER" id="PTHR23199">
    <property type="entry name" value="NEUROTROPHIN 1-RELATED"/>
    <property type="match status" value="1"/>
</dbReference>
<evidence type="ECO:0000313" key="7">
    <source>
        <dbReference type="Proteomes" id="UP000299102"/>
    </source>
</evidence>
<evidence type="ECO:0000259" key="5">
    <source>
        <dbReference type="Pfam" id="PF16077"/>
    </source>
</evidence>
<evidence type="ECO:0000313" key="6">
    <source>
        <dbReference type="EMBL" id="GBP10328.1"/>
    </source>
</evidence>
<dbReference type="InterPro" id="IPR029034">
    <property type="entry name" value="Cystine-knot_cytokine"/>
</dbReference>
<keyword evidence="2" id="KW-1015">Disulfide bond</keyword>
<dbReference type="GO" id="GO:0021556">
    <property type="term" value="P:central nervous system formation"/>
    <property type="evidence" value="ECO:0007669"/>
    <property type="project" value="TreeGrafter"/>
</dbReference>
<feature type="region of interest" description="Disordered" evidence="4">
    <location>
        <begin position="1"/>
        <end position="25"/>
    </location>
</feature>
<evidence type="ECO:0000256" key="3">
    <source>
        <dbReference type="ARBA" id="ARBA00023180"/>
    </source>
</evidence>
<dbReference type="Pfam" id="PF16077">
    <property type="entry name" value="Spaetzle"/>
    <property type="match status" value="1"/>
</dbReference>
<dbReference type="EMBL" id="BGZK01000040">
    <property type="protein sequence ID" value="GBP10328.1"/>
    <property type="molecule type" value="Genomic_DNA"/>
</dbReference>
<evidence type="ECO:0000256" key="4">
    <source>
        <dbReference type="SAM" id="MobiDB-lite"/>
    </source>
</evidence>
<reference evidence="6 7" key="1">
    <citation type="journal article" date="2019" name="Commun. Biol.">
        <title>The bagworm genome reveals a unique fibroin gene that provides high tensile strength.</title>
        <authorList>
            <person name="Kono N."/>
            <person name="Nakamura H."/>
            <person name="Ohtoshi R."/>
            <person name="Tomita M."/>
            <person name="Numata K."/>
            <person name="Arakawa K."/>
        </authorList>
    </citation>
    <scope>NUCLEOTIDE SEQUENCE [LARGE SCALE GENOMIC DNA]</scope>
</reference>